<organism evidence="3 4">
    <name type="scientific">Derxia gummosa DSM 723</name>
    <dbReference type="NCBI Taxonomy" id="1121388"/>
    <lineage>
        <taxon>Bacteria</taxon>
        <taxon>Pseudomonadati</taxon>
        <taxon>Pseudomonadota</taxon>
        <taxon>Betaproteobacteria</taxon>
        <taxon>Burkholderiales</taxon>
        <taxon>Alcaligenaceae</taxon>
        <taxon>Derxia</taxon>
    </lineage>
</organism>
<dbReference type="InterPro" id="IPR002201">
    <property type="entry name" value="Glyco_trans_9"/>
</dbReference>
<name>A0A8B6X6F8_9BURK</name>
<keyword evidence="3" id="KW-1185">Reference proteome</keyword>
<dbReference type="Proteomes" id="UP000675920">
    <property type="component" value="Unplaced"/>
</dbReference>
<dbReference type="SUPFAM" id="SSF53756">
    <property type="entry name" value="UDP-Glycosyltransferase/glycogen phosphorylase"/>
    <property type="match status" value="1"/>
</dbReference>
<reference evidence="4" key="2">
    <citation type="journal article" date="1998" name="J. Biol. Chem.">
        <title>Enzymatic synthesis of lipopolysaccharide in Escherichia coli. Purification and properties of heptosyltransferase i.</title>
        <authorList>
            <person name="Kadrmas J.L."/>
            <person name="Raetz C.R."/>
        </authorList>
    </citation>
    <scope>NUCLEOTIDE SEQUENCE</scope>
</reference>
<evidence type="ECO:0000313" key="3">
    <source>
        <dbReference type="Proteomes" id="UP000675920"/>
    </source>
</evidence>
<dbReference type="GO" id="GO:0009244">
    <property type="term" value="P:lipopolysaccharide core region biosynthetic process"/>
    <property type="evidence" value="ECO:0007669"/>
    <property type="project" value="TreeGrafter"/>
</dbReference>
<dbReference type="Gene3D" id="3.40.50.150">
    <property type="entry name" value="Vaccinia Virus protein VP39"/>
    <property type="match status" value="1"/>
</dbReference>
<protein>
    <submittedName>
        <fullName evidence="4">Glycosyltransferase family 9 protein</fullName>
    </submittedName>
</protein>
<dbReference type="SUPFAM" id="SSF53335">
    <property type="entry name" value="S-adenosyl-L-methionine-dependent methyltransferases"/>
    <property type="match status" value="1"/>
</dbReference>
<dbReference type="Pfam" id="PF01075">
    <property type="entry name" value="Glyco_transf_9"/>
    <property type="match status" value="1"/>
</dbReference>
<dbReference type="PANTHER" id="PTHR30160">
    <property type="entry name" value="TETRAACYLDISACCHARIDE 4'-KINASE-RELATED"/>
    <property type="match status" value="1"/>
</dbReference>
<dbReference type="PANTHER" id="PTHR30160:SF1">
    <property type="entry name" value="LIPOPOLYSACCHARIDE 1,2-N-ACETYLGLUCOSAMINETRANSFERASE-RELATED"/>
    <property type="match status" value="1"/>
</dbReference>
<dbReference type="GO" id="GO:0008713">
    <property type="term" value="F:ADP-heptose-lipopolysaccharide heptosyltransferase activity"/>
    <property type="evidence" value="ECO:0007669"/>
    <property type="project" value="TreeGrafter"/>
</dbReference>
<keyword evidence="2" id="KW-0808">Transferase</keyword>
<dbReference type="GO" id="GO:0005829">
    <property type="term" value="C:cytosol"/>
    <property type="evidence" value="ECO:0007669"/>
    <property type="project" value="TreeGrafter"/>
</dbReference>
<evidence type="ECO:0000313" key="4">
    <source>
        <dbReference type="RefSeq" id="WP_028312822.1"/>
    </source>
</evidence>
<accession>A0A8B6X6F8</accession>
<evidence type="ECO:0000256" key="2">
    <source>
        <dbReference type="ARBA" id="ARBA00022679"/>
    </source>
</evidence>
<dbReference type="InterPro" id="IPR029063">
    <property type="entry name" value="SAM-dependent_MTases_sf"/>
</dbReference>
<evidence type="ECO:0000256" key="1">
    <source>
        <dbReference type="ARBA" id="ARBA00022676"/>
    </source>
</evidence>
<dbReference type="RefSeq" id="WP_028312822.1">
    <property type="nucleotide sequence ID" value="NZ_KI519499.1"/>
</dbReference>
<dbReference type="CDD" id="cd02440">
    <property type="entry name" value="AdoMet_MTases"/>
    <property type="match status" value="1"/>
</dbReference>
<dbReference type="Gene3D" id="3.40.50.2000">
    <property type="entry name" value="Glycogen Phosphorylase B"/>
    <property type="match status" value="2"/>
</dbReference>
<dbReference type="CDD" id="cd03789">
    <property type="entry name" value="GT9_LPS_heptosyltransferase"/>
    <property type="match status" value="1"/>
</dbReference>
<proteinExistence type="predicted"/>
<reference evidence="4" key="1">
    <citation type="journal article" date="1997" name="Biochem. J. 326 ( Pt">
        <title>A classification of nucleotide-diphospho-sugar glycosyltransferases based on amino acid sequence similarities.</title>
        <authorList>
            <person name="Campbell J.A."/>
            <person name="Davies G.J."/>
            <person name="Bulone V."/>
            <person name="Henrissat B."/>
        </authorList>
    </citation>
    <scope>NUCLEOTIDE SEQUENCE</scope>
</reference>
<sequence length="791" mass="86436">MPESILIDAGHFACEDWLDSRQFYSRATLDALDAQRFEPVMLRYDEFHGPHDRGPHVDITLHDPVSEKLLFLLGLPVRGHKLIWPGVVAGWGADVLGALSLTALAALHATPDATPGLLIQLEDFEKVFHGPINEVLAGRTVPGLMNPWSATQVLKRYQFVAPLLSGRVLEVAPGPGLGTAFMLGTNDRITEYQGADLDGIAVDLARRGNFDSRASFHRGDFHDIDSGFDWVVSLETIEHTPDPDEFFAELKSRLKPTGAMVISLPGERWHGSHLNPAHWTNWSFERIDALVAGHFEQVEYFHYERPSFGECPFDIATVKPLGATVDPSWQEGWLAVLRQPREVMPKQRIVVRRRAARGDVLQTTPVVHALRRRHPRARIVMWTDATEVYADNPDVDLLALCSSGFQPAPDDLLVNLDEAYERKPRQHMLLSYAEAAGVALTDQRLRLHPNAWDYRLAASALSQKPGVANAARLVALHMSSTPDRSWPAAHWNRLAELLLAEPDVGVIVVGAGKDHRLPEHPRVLDLVNRMELRSTAVAVALADVLVGSDSFMLHVAGAVGTDAVGLYGIAEPVTRIPVGAHQEGMLAPVECAGCLHQAPAPNTNPRCKFGQAFCLERIAPEDVLTAARRSLSAAQPHGWRLRLRLGGADAVPVLGAGGIVIGPRDAGQPAPPATPAAPPRPRYHFLTWVEPHEQHLLADLLDSLGSQGRDDWHLTVVAPFASPDPLFGELPMLSWVESAPEAAIPTLQRLADQRPAENCVVLPAGFRVGPLGLDQVINQLAEVKPGPVAMA</sequence>
<reference evidence="4" key="3">
    <citation type="submission" date="2025-08" db="UniProtKB">
        <authorList>
            <consortium name="RefSeq"/>
        </authorList>
    </citation>
    <scope>IDENTIFICATION</scope>
</reference>
<dbReference type="InterPro" id="IPR051199">
    <property type="entry name" value="LPS_LOS_Heptosyltrfase"/>
</dbReference>
<keyword evidence="1" id="KW-0328">Glycosyltransferase</keyword>
<dbReference type="Pfam" id="PF13489">
    <property type="entry name" value="Methyltransf_23"/>
    <property type="match status" value="1"/>
</dbReference>
<dbReference type="OrthoDB" id="9816564at2"/>
<dbReference type="AlphaFoldDB" id="A0A8B6X6F8"/>